<evidence type="ECO:0000259" key="19">
    <source>
        <dbReference type="Pfam" id="PF02096"/>
    </source>
</evidence>
<evidence type="ECO:0000256" key="2">
    <source>
        <dbReference type="ARBA" id="ARBA00010527"/>
    </source>
</evidence>
<keyword evidence="4" id="KW-0813">Transport</keyword>
<feature type="domain" description="Membrane insertase YidC/Oxa/ALB C-terminal" evidence="19">
    <location>
        <begin position="32"/>
        <end position="248"/>
    </location>
</feature>
<dbReference type="KEGG" id="ahm:TL08_27140"/>
<evidence type="ECO:0000256" key="15">
    <source>
        <dbReference type="ARBA" id="ARBA00033342"/>
    </source>
</evidence>
<keyword evidence="5" id="KW-1003">Cell membrane</keyword>
<feature type="transmembrane region" description="Helical" evidence="18">
    <location>
        <begin position="30"/>
        <end position="52"/>
    </location>
</feature>
<feature type="transmembrane region" description="Helical" evidence="18">
    <location>
        <begin position="5"/>
        <end position="24"/>
    </location>
</feature>
<evidence type="ECO:0000313" key="20">
    <source>
        <dbReference type="EMBL" id="AOS66196.1"/>
    </source>
</evidence>
<dbReference type="InterPro" id="IPR047196">
    <property type="entry name" value="YidC_ALB_C"/>
</dbReference>
<dbReference type="GO" id="GO:0005886">
    <property type="term" value="C:plasma membrane"/>
    <property type="evidence" value="ECO:0007669"/>
    <property type="project" value="UniProtKB-SubCell"/>
</dbReference>
<feature type="transmembrane region" description="Helical" evidence="18">
    <location>
        <begin position="157"/>
        <end position="183"/>
    </location>
</feature>
<evidence type="ECO:0000256" key="10">
    <source>
        <dbReference type="ARBA" id="ARBA00023186"/>
    </source>
</evidence>
<reference evidence="21" key="1">
    <citation type="submission" date="2016-03" db="EMBL/GenBank/DDBJ databases">
        <title>Complete genome sequence of the type strain Actinoalloteichus hymeniacidonis DSM 45092.</title>
        <authorList>
            <person name="Schaffert L."/>
            <person name="Albersmeier A."/>
            <person name="Winkler A."/>
            <person name="Kalinowski J."/>
            <person name="Zotchev S."/>
            <person name="Ruckert C."/>
        </authorList>
    </citation>
    <scope>NUCLEOTIDE SEQUENCE [LARGE SCALE GENOMIC DNA]</scope>
    <source>
        <strain evidence="21">HPA177(T) (DSM 45092(T))</strain>
    </source>
</reference>
<dbReference type="GO" id="GO:0032977">
    <property type="term" value="F:membrane insertase activity"/>
    <property type="evidence" value="ECO:0007669"/>
    <property type="project" value="InterPro"/>
</dbReference>
<dbReference type="NCBIfam" id="TIGR03592">
    <property type="entry name" value="yidC_oxa1_cterm"/>
    <property type="match status" value="1"/>
</dbReference>
<feature type="compositionally biased region" description="Low complexity" evidence="17">
    <location>
        <begin position="279"/>
        <end position="296"/>
    </location>
</feature>
<accession>A0AAC9N1W0</accession>
<feature type="region of interest" description="Disordered" evidence="17">
    <location>
        <begin position="258"/>
        <end position="363"/>
    </location>
</feature>
<dbReference type="Proteomes" id="UP000095210">
    <property type="component" value="Chromosome"/>
</dbReference>
<proteinExistence type="inferred from homology"/>
<evidence type="ECO:0000256" key="9">
    <source>
        <dbReference type="ARBA" id="ARBA00023136"/>
    </source>
</evidence>
<evidence type="ECO:0000256" key="13">
    <source>
        <dbReference type="ARBA" id="ARBA00031538"/>
    </source>
</evidence>
<keyword evidence="9 18" id="KW-0472">Membrane</keyword>
<dbReference type="RefSeq" id="WP_069853087.1">
    <property type="nucleotide sequence ID" value="NZ_CP014859.1"/>
</dbReference>
<keyword evidence="7" id="KW-0653">Protein transport</keyword>
<evidence type="ECO:0000256" key="16">
    <source>
        <dbReference type="RuleBase" id="RU003945"/>
    </source>
</evidence>
<comment type="similarity">
    <text evidence="2">Belongs to the OXA1/ALB3/YidC family. Type 1 subfamily.</text>
</comment>
<dbReference type="EMBL" id="CP014859">
    <property type="protein sequence ID" value="AOS66196.1"/>
    <property type="molecule type" value="Genomic_DNA"/>
</dbReference>
<comment type="function">
    <text evidence="11">Required for the insertion and/or proper folding and/or complex formation of integral membrane proteins into the membrane. Involved in integration of membrane proteins that insert both dependently and independently of the Sec translocase complex, as well as at least some lipoproteins. Aids folding of multispanning membrane proteins.</text>
</comment>
<feature type="compositionally biased region" description="Low complexity" evidence="17">
    <location>
        <begin position="324"/>
        <end position="336"/>
    </location>
</feature>
<dbReference type="InterPro" id="IPR028055">
    <property type="entry name" value="YidC/Oxa/ALB_C"/>
</dbReference>
<dbReference type="CDD" id="cd20070">
    <property type="entry name" value="5TM_YidC_Alb3"/>
    <property type="match status" value="1"/>
</dbReference>
<evidence type="ECO:0000256" key="1">
    <source>
        <dbReference type="ARBA" id="ARBA00004651"/>
    </source>
</evidence>
<feature type="compositionally biased region" description="Basic and acidic residues" evidence="17">
    <location>
        <begin position="258"/>
        <end position="267"/>
    </location>
</feature>
<dbReference type="InterPro" id="IPR001708">
    <property type="entry name" value="YidC/ALB3/OXA1/COX18"/>
</dbReference>
<dbReference type="Pfam" id="PF02096">
    <property type="entry name" value="60KD_IMP"/>
    <property type="match status" value="1"/>
</dbReference>
<evidence type="ECO:0000256" key="5">
    <source>
        <dbReference type="ARBA" id="ARBA00022475"/>
    </source>
</evidence>
<keyword evidence="10" id="KW-0143">Chaperone</keyword>
<gene>
    <name evidence="20" type="ORF">TL08_27140</name>
</gene>
<evidence type="ECO:0000256" key="18">
    <source>
        <dbReference type="SAM" id="Phobius"/>
    </source>
</evidence>
<keyword evidence="6 16" id="KW-0812">Transmembrane</keyword>
<dbReference type="NCBIfam" id="NF002899">
    <property type="entry name" value="PRK03449.1"/>
    <property type="match status" value="1"/>
</dbReference>
<comment type="subcellular location">
    <subcellularLocation>
        <location evidence="1">Cell membrane</location>
        <topology evidence="1">Multi-pass membrane protein</topology>
    </subcellularLocation>
    <subcellularLocation>
        <location evidence="16">Membrane</location>
        <topology evidence="16">Multi-pass membrane protein</topology>
    </subcellularLocation>
</comment>
<evidence type="ECO:0000256" key="17">
    <source>
        <dbReference type="SAM" id="MobiDB-lite"/>
    </source>
</evidence>
<protein>
    <recommendedName>
        <fullName evidence="3">Membrane protein insertase YidC</fullName>
    </recommendedName>
    <alternativeName>
        <fullName evidence="15">Foldase YidC</fullName>
    </alternativeName>
    <alternativeName>
        <fullName evidence="14">Membrane integrase YidC</fullName>
    </alternativeName>
    <alternativeName>
        <fullName evidence="13">Membrane protein YidC</fullName>
    </alternativeName>
</protein>
<keyword evidence="21" id="KW-1185">Reference proteome</keyword>
<comment type="subunit">
    <text evidence="12">Interacts with the Sec translocase complex via SecD. Specifically interacts with transmembrane segments of nascent integral membrane proteins during membrane integration.</text>
</comment>
<evidence type="ECO:0000256" key="14">
    <source>
        <dbReference type="ARBA" id="ARBA00033245"/>
    </source>
</evidence>
<dbReference type="GO" id="GO:0051205">
    <property type="term" value="P:protein insertion into membrane"/>
    <property type="evidence" value="ECO:0007669"/>
    <property type="project" value="TreeGrafter"/>
</dbReference>
<evidence type="ECO:0000313" key="21">
    <source>
        <dbReference type="Proteomes" id="UP000095210"/>
    </source>
</evidence>
<keyword evidence="8 18" id="KW-1133">Transmembrane helix</keyword>
<feature type="transmembrane region" description="Helical" evidence="18">
    <location>
        <begin position="208"/>
        <end position="233"/>
    </location>
</feature>
<sequence length="363" mass="39467">MLNFIYYPVSAIMWFWHRVFGFVLGPDSGVAWALSVVFLVFTLRLLLLKPAISQVRSMRKMQEFAPQIQKLREKYSNDRQKMAMEMQKLQSQHGVNPLGGCLPALVQLPVFIGLFHVLRWFAIHDTVYVFGEAEVASYRAATLFGAPLSGTLADPVLGASVTSMALVAIPLAIIASIATHFTARHSVQRQAMNPSATSNAQTAVMNKLMLWVFPLFVLFGGPFFPIAILVYWLSNNTWTLAQQHLIYRRIDREETKKKAEADAKAEASRQALAPKPGQKPKSAAAKNRRPAAGAKPQNAAGGAQVPKSGGAQEQKAASNGKVESSGTSSKGSNDSGAGAASRNGVTDPVQQSSSSKKKSKKRR</sequence>
<evidence type="ECO:0000256" key="7">
    <source>
        <dbReference type="ARBA" id="ARBA00022927"/>
    </source>
</evidence>
<organism evidence="20 21">
    <name type="scientific">Actinoalloteichus hymeniacidonis</name>
    <dbReference type="NCBI Taxonomy" id="340345"/>
    <lineage>
        <taxon>Bacteria</taxon>
        <taxon>Bacillati</taxon>
        <taxon>Actinomycetota</taxon>
        <taxon>Actinomycetes</taxon>
        <taxon>Pseudonocardiales</taxon>
        <taxon>Pseudonocardiaceae</taxon>
        <taxon>Actinoalloteichus</taxon>
    </lineage>
</organism>
<feature type="transmembrane region" description="Helical" evidence="18">
    <location>
        <begin position="94"/>
        <end position="118"/>
    </location>
</feature>
<evidence type="ECO:0000256" key="6">
    <source>
        <dbReference type="ARBA" id="ARBA00022692"/>
    </source>
</evidence>
<evidence type="ECO:0000256" key="4">
    <source>
        <dbReference type="ARBA" id="ARBA00022448"/>
    </source>
</evidence>
<name>A0AAC9N1W0_9PSEU</name>
<dbReference type="PANTHER" id="PTHR12428:SF65">
    <property type="entry name" value="CYTOCHROME C OXIDASE ASSEMBLY PROTEIN COX18, MITOCHONDRIAL"/>
    <property type="match status" value="1"/>
</dbReference>
<evidence type="ECO:0000256" key="3">
    <source>
        <dbReference type="ARBA" id="ARBA00015325"/>
    </source>
</evidence>
<dbReference type="PANTHER" id="PTHR12428">
    <property type="entry name" value="OXA1"/>
    <property type="match status" value="1"/>
</dbReference>
<dbReference type="GO" id="GO:0015031">
    <property type="term" value="P:protein transport"/>
    <property type="evidence" value="ECO:0007669"/>
    <property type="project" value="UniProtKB-KW"/>
</dbReference>
<evidence type="ECO:0000256" key="11">
    <source>
        <dbReference type="ARBA" id="ARBA00025034"/>
    </source>
</evidence>
<dbReference type="AlphaFoldDB" id="A0AAC9N1W0"/>
<evidence type="ECO:0000256" key="8">
    <source>
        <dbReference type="ARBA" id="ARBA00022989"/>
    </source>
</evidence>
<evidence type="ECO:0000256" key="12">
    <source>
        <dbReference type="ARBA" id="ARBA00026028"/>
    </source>
</evidence>